<dbReference type="OrthoDB" id="9805316at2"/>
<keyword evidence="4" id="KW-0479">Metal-binding</keyword>
<dbReference type="GO" id="GO:0004659">
    <property type="term" value="F:prenyltransferase activity"/>
    <property type="evidence" value="ECO:0007669"/>
    <property type="project" value="InterPro"/>
</dbReference>
<evidence type="ECO:0000256" key="2">
    <source>
        <dbReference type="ARBA" id="ARBA00006706"/>
    </source>
</evidence>
<dbReference type="InterPro" id="IPR008949">
    <property type="entry name" value="Isoprenoid_synthase_dom_sf"/>
</dbReference>
<proteinExistence type="inferred from homology"/>
<evidence type="ECO:0000256" key="7">
    <source>
        <dbReference type="RuleBase" id="RU004466"/>
    </source>
</evidence>
<comment type="cofactor">
    <cofactor evidence="1">
        <name>Mg(2+)</name>
        <dbReference type="ChEBI" id="CHEBI:18420"/>
    </cofactor>
</comment>
<evidence type="ECO:0000256" key="1">
    <source>
        <dbReference type="ARBA" id="ARBA00001946"/>
    </source>
</evidence>
<dbReference type="RefSeq" id="WP_126008197.1">
    <property type="nucleotide sequence ID" value="NZ_CP032509.1"/>
</dbReference>
<dbReference type="KEGG" id="abaw:D5400_04845"/>
<dbReference type="GO" id="GO:0046872">
    <property type="term" value="F:metal ion binding"/>
    <property type="evidence" value="ECO:0007669"/>
    <property type="project" value="UniProtKB-KW"/>
</dbReference>
<dbReference type="Pfam" id="PF00348">
    <property type="entry name" value="polyprenyl_synt"/>
    <property type="match status" value="1"/>
</dbReference>
<organism evidence="8 9">
    <name type="scientific">Georhizobium profundi</name>
    <dbReference type="NCBI Taxonomy" id="2341112"/>
    <lineage>
        <taxon>Bacteria</taxon>
        <taxon>Pseudomonadati</taxon>
        <taxon>Pseudomonadota</taxon>
        <taxon>Alphaproteobacteria</taxon>
        <taxon>Hyphomicrobiales</taxon>
        <taxon>Rhizobiaceae</taxon>
        <taxon>Georhizobium</taxon>
    </lineage>
</organism>
<dbReference type="GO" id="GO:0008299">
    <property type="term" value="P:isoprenoid biosynthetic process"/>
    <property type="evidence" value="ECO:0007669"/>
    <property type="project" value="UniProtKB-KW"/>
</dbReference>
<evidence type="ECO:0000256" key="3">
    <source>
        <dbReference type="ARBA" id="ARBA00022679"/>
    </source>
</evidence>
<evidence type="ECO:0000256" key="5">
    <source>
        <dbReference type="ARBA" id="ARBA00022842"/>
    </source>
</evidence>
<evidence type="ECO:0000313" key="9">
    <source>
        <dbReference type="Proteomes" id="UP000268192"/>
    </source>
</evidence>
<reference evidence="8 9" key="1">
    <citation type="submission" date="2018-09" db="EMBL/GenBank/DDBJ databases">
        <title>Marinorhizobium profundi gen. nov., sp. nov., isolated from a deep-sea sediment sample from the New Britain Trench and proposal of Marinorhizobiaceae fam. nov. in the order Rhizobiales of the class Alphaproteobacteria.</title>
        <authorList>
            <person name="Cao J."/>
        </authorList>
    </citation>
    <scope>NUCLEOTIDE SEQUENCE [LARGE SCALE GENOMIC DNA]</scope>
    <source>
        <strain evidence="8 9">WS11</strain>
    </source>
</reference>
<dbReference type="PANTHER" id="PTHR43281">
    <property type="entry name" value="FARNESYL DIPHOSPHATE SYNTHASE"/>
    <property type="match status" value="1"/>
</dbReference>
<evidence type="ECO:0000313" key="8">
    <source>
        <dbReference type="EMBL" id="AZN70691.1"/>
    </source>
</evidence>
<dbReference type="Proteomes" id="UP000268192">
    <property type="component" value="Chromosome"/>
</dbReference>
<evidence type="ECO:0000256" key="6">
    <source>
        <dbReference type="ARBA" id="ARBA00023229"/>
    </source>
</evidence>
<dbReference type="SFLD" id="SFLDS00005">
    <property type="entry name" value="Isoprenoid_Synthase_Type_I"/>
    <property type="match status" value="1"/>
</dbReference>
<protein>
    <submittedName>
        <fullName evidence="8">Polyprenyl synthetase family protein</fullName>
    </submittedName>
</protein>
<comment type="similarity">
    <text evidence="2 7">Belongs to the FPP/GGPP synthase family.</text>
</comment>
<dbReference type="Gene3D" id="1.10.600.10">
    <property type="entry name" value="Farnesyl Diphosphate Synthase"/>
    <property type="match status" value="1"/>
</dbReference>
<keyword evidence="6" id="KW-0414">Isoprene biosynthesis</keyword>
<dbReference type="AlphaFoldDB" id="A0A3Q8XMD8"/>
<dbReference type="PROSITE" id="PS00444">
    <property type="entry name" value="POLYPRENYL_SYNTHASE_2"/>
    <property type="match status" value="1"/>
</dbReference>
<dbReference type="CDD" id="cd00685">
    <property type="entry name" value="Trans_IPPS_HT"/>
    <property type="match status" value="1"/>
</dbReference>
<keyword evidence="5" id="KW-0460">Magnesium</keyword>
<accession>A0A3Q8XMD8</accession>
<dbReference type="PROSITE" id="PS00723">
    <property type="entry name" value="POLYPRENYL_SYNTHASE_1"/>
    <property type="match status" value="1"/>
</dbReference>
<dbReference type="InterPro" id="IPR000092">
    <property type="entry name" value="Polyprenyl_synt"/>
</dbReference>
<dbReference type="EMBL" id="CP032509">
    <property type="protein sequence ID" value="AZN70691.1"/>
    <property type="molecule type" value="Genomic_DNA"/>
</dbReference>
<evidence type="ECO:0000256" key="4">
    <source>
        <dbReference type="ARBA" id="ARBA00022723"/>
    </source>
</evidence>
<dbReference type="SUPFAM" id="SSF48576">
    <property type="entry name" value="Terpenoid synthases"/>
    <property type="match status" value="1"/>
</dbReference>
<dbReference type="PANTHER" id="PTHR43281:SF1">
    <property type="entry name" value="FARNESYL DIPHOSPHATE SYNTHASE"/>
    <property type="match status" value="1"/>
</dbReference>
<sequence length="296" mass="30711">MRAIDPGQDPGIRIEEALAEVLARACTGQAPPLLAAAYHHAVFPGGARIRPRLTLSVAGACGDDRPAVANAAAAAIELLHCASLVHDDMPCFDDADLRRGKASVHLAFGEPLALLAGDGLIILGFQTLAIAGGVSAERALQLTMILARATGMPGGIVAGQAWESEPEIDLVLYQQAKTGSLFAGAAMAGAAAAGQPHEQWAGLGYRLGEAFQVADDIRDVCATQEEIGKPIGKDDALGRPNAVKALGLKGAVRRLTSLIDETIEAVPDCPGRDALRRQIQRESARFLPASSALLPA</sequence>
<keyword evidence="9" id="KW-1185">Reference proteome</keyword>
<name>A0A3Q8XMD8_9HYPH</name>
<dbReference type="InterPro" id="IPR033749">
    <property type="entry name" value="Polyprenyl_synt_CS"/>
</dbReference>
<gene>
    <name evidence="8" type="ORF">D5400_04845</name>
</gene>
<keyword evidence="3 7" id="KW-0808">Transferase</keyword>